<dbReference type="EMBL" id="JALLPB020000275">
    <property type="protein sequence ID" value="KAL3811192.1"/>
    <property type="molecule type" value="Genomic_DNA"/>
</dbReference>
<gene>
    <name evidence="6" type="ORF">ACHAXA_002756</name>
</gene>
<feature type="domain" description="HotDog ACOT-type" evidence="5">
    <location>
        <begin position="84"/>
        <end position="212"/>
    </location>
</feature>
<dbReference type="PANTHER" id="PTHR12655">
    <property type="entry name" value="ACYL-COA THIOESTERASE"/>
    <property type="match status" value="1"/>
</dbReference>
<keyword evidence="2" id="KW-0677">Repeat</keyword>
<keyword evidence="7" id="KW-1185">Reference proteome</keyword>
<protein>
    <recommendedName>
        <fullName evidence="5">HotDog ACOT-type domain-containing protein</fullName>
    </recommendedName>
</protein>
<comment type="caution">
    <text evidence="6">The sequence shown here is derived from an EMBL/GenBank/DDBJ whole genome shotgun (WGS) entry which is preliminary data.</text>
</comment>
<reference evidence="6 7" key="1">
    <citation type="submission" date="2024-10" db="EMBL/GenBank/DDBJ databases">
        <title>Updated reference genomes for cyclostephanoid diatoms.</title>
        <authorList>
            <person name="Roberts W.R."/>
            <person name="Alverson A.J."/>
        </authorList>
    </citation>
    <scope>NUCLEOTIDE SEQUENCE [LARGE SCALE GENOMIC DNA]</scope>
    <source>
        <strain evidence="6 7">AJA228-03</strain>
    </source>
</reference>
<evidence type="ECO:0000256" key="2">
    <source>
        <dbReference type="ARBA" id="ARBA00022737"/>
    </source>
</evidence>
<dbReference type="InterPro" id="IPR029069">
    <property type="entry name" value="HotDog_dom_sf"/>
</dbReference>
<sequence>MWPRHLLAVRRLSGSPSPPSPSLSSVLRVPSDVARGIPDDVRHILPLLHDLSDGARRGIPRWVPTEDRAPSSHAPRKRSASWLEITYPFSTDVGLRTLYMLADGTSMRAGRFLEELDAFAADVSVRHARAGGEDGRPPLAVVTAAHDGLSIFSSLSAVHDLRLRGAVVSVGETSMEVRTDVLRVNDDNYCGGRGGETLLGSCHTIMVARDAGTFEKVAVPPLCGGDVESAELEAEADLRRARRWILRERNLRINPPMPDEVPILHELWREAHEAHLSGTLAELVPMNASRIRNLEVMQPKNRNVNGYIFGGYLMRRSLEAAWLSAFKHCKHPMVFVGADDVTFARPVEVGKIIEVSSRVAFVDPEGLTIRVFVDVNHISLESGRQEPTCEFHFVFHTPPGSPRTPQVQPVTYAQTLLWLESRRRWLASKSEARHVDGR</sequence>
<dbReference type="SUPFAM" id="SSF54637">
    <property type="entry name" value="Thioesterase/thiol ester dehydrase-isomerase"/>
    <property type="match status" value="2"/>
</dbReference>
<accession>A0ABD3RFR9</accession>
<name>A0ABD3RFR9_9STRA</name>
<dbReference type="GO" id="GO:0016787">
    <property type="term" value="F:hydrolase activity"/>
    <property type="evidence" value="ECO:0007669"/>
    <property type="project" value="UniProtKB-KW"/>
</dbReference>
<dbReference type="PANTHER" id="PTHR12655:SF8">
    <property type="entry name" value="HOTDOG ACOT-TYPE DOMAIN-CONTAINING PROTEIN"/>
    <property type="match status" value="1"/>
</dbReference>
<keyword evidence="4" id="KW-0809">Transit peptide</keyword>
<evidence type="ECO:0000313" key="7">
    <source>
        <dbReference type="Proteomes" id="UP001530377"/>
    </source>
</evidence>
<proteinExistence type="inferred from homology"/>
<comment type="similarity">
    <text evidence="1">Belongs to the acyl coenzyme A hydrolase family.</text>
</comment>
<feature type="domain" description="HotDog ACOT-type" evidence="5">
    <location>
        <begin position="287"/>
        <end position="401"/>
    </location>
</feature>
<evidence type="ECO:0000259" key="5">
    <source>
        <dbReference type="PROSITE" id="PS51770"/>
    </source>
</evidence>
<keyword evidence="3" id="KW-0378">Hydrolase</keyword>
<evidence type="ECO:0000256" key="3">
    <source>
        <dbReference type="ARBA" id="ARBA00022801"/>
    </source>
</evidence>
<dbReference type="InterPro" id="IPR006683">
    <property type="entry name" value="Thioestr_dom"/>
</dbReference>
<evidence type="ECO:0000256" key="1">
    <source>
        <dbReference type="ARBA" id="ARBA00010458"/>
    </source>
</evidence>
<dbReference type="PROSITE" id="PS51770">
    <property type="entry name" value="HOTDOG_ACOT"/>
    <property type="match status" value="2"/>
</dbReference>
<dbReference type="Proteomes" id="UP001530377">
    <property type="component" value="Unassembled WGS sequence"/>
</dbReference>
<dbReference type="AlphaFoldDB" id="A0ABD3RFR9"/>
<dbReference type="Gene3D" id="3.10.129.10">
    <property type="entry name" value="Hotdog Thioesterase"/>
    <property type="match status" value="2"/>
</dbReference>
<dbReference type="CDD" id="cd03442">
    <property type="entry name" value="BFIT_BACH"/>
    <property type="match status" value="1"/>
</dbReference>
<dbReference type="Pfam" id="PF03061">
    <property type="entry name" value="4HBT"/>
    <property type="match status" value="1"/>
</dbReference>
<evidence type="ECO:0000313" key="6">
    <source>
        <dbReference type="EMBL" id="KAL3811192.1"/>
    </source>
</evidence>
<organism evidence="6 7">
    <name type="scientific">Cyclostephanos tholiformis</name>
    <dbReference type="NCBI Taxonomy" id="382380"/>
    <lineage>
        <taxon>Eukaryota</taxon>
        <taxon>Sar</taxon>
        <taxon>Stramenopiles</taxon>
        <taxon>Ochrophyta</taxon>
        <taxon>Bacillariophyta</taxon>
        <taxon>Coscinodiscophyceae</taxon>
        <taxon>Thalassiosirophycidae</taxon>
        <taxon>Stephanodiscales</taxon>
        <taxon>Stephanodiscaceae</taxon>
        <taxon>Cyclostephanos</taxon>
    </lineage>
</organism>
<dbReference type="InterPro" id="IPR033120">
    <property type="entry name" value="HOTDOG_ACOT"/>
</dbReference>
<evidence type="ECO:0000256" key="4">
    <source>
        <dbReference type="ARBA" id="ARBA00022946"/>
    </source>
</evidence>